<keyword evidence="5" id="KW-0539">Nucleus</keyword>
<comment type="subcellular location">
    <subcellularLocation>
        <location evidence="1">Nucleus</location>
    </subcellularLocation>
</comment>
<reference evidence="7 8" key="1">
    <citation type="submission" date="2017-11" db="EMBL/GenBank/DDBJ databases">
        <title>The genome of Rhizophagus clarus HR1 reveals common genetic basis of auxotrophy among arbuscular mycorrhizal fungi.</title>
        <authorList>
            <person name="Kobayashi Y."/>
        </authorList>
    </citation>
    <scope>NUCLEOTIDE SEQUENCE [LARGE SCALE GENOMIC DNA]</scope>
    <source>
        <strain evidence="7 8">HR1</strain>
    </source>
</reference>
<evidence type="ECO:0000256" key="4">
    <source>
        <dbReference type="ARBA" id="ARBA00022833"/>
    </source>
</evidence>
<dbReference type="AlphaFoldDB" id="A0A2Z6RRE1"/>
<keyword evidence="3" id="KW-0863">Zinc-finger</keyword>
<comment type="caution">
    <text evidence="7">The sequence shown here is derived from an EMBL/GenBank/DDBJ whole genome shotgun (WGS) entry which is preliminary data.</text>
</comment>
<dbReference type="PANTHER" id="PTHR46481">
    <property type="entry name" value="ZINC FINGER BED DOMAIN-CONTAINING PROTEIN 4"/>
    <property type="match status" value="1"/>
</dbReference>
<evidence type="ECO:0000256" key="1">
    <source>
        <dbReference type="ARBA" id="ARBA00004123"/>
    </source>
</evidence>
<organism evidence="7 8">
    <name type="scientific">Rhizophagus clarus</name>
    <dbReference type="NCBI Taxonomy" id="94130"/>
    <lineage>
        <taxon>Eukaryota</taxon>
        <taxon>Fungi</taxon>
        <taxon>Fungi incertae sedis</taxon>
        <taxon>Mucoromycota</taxon>
        <taxon>Glomeromycotina</taxon>
        <taxon>Glomeromycetes</taxon>
        <taxon>Glomerales</taxon>
        <taxon>Glomeraceae</taxon>
        <taxon>Rhizophagus</taxon>
    </lineage>
</organism>
<sequence>MKLLILILVNLVHLPNKDIQKCINILLLINLPPAGNVITVRKYKSITTLWRYIQEVHPTICEGKEEKVSGQNSDNNTFTQQGFRKNLLRWIVTSDQPFIVVESQEFYEMILCLNPTANIPSADTLRRNLNANFEYIKGTVQLHWIDKEWNLKYSTLDFCLLSGPHSGENLANKFFDILQDFNIATKFLAISCDNTANMNVMLKKLSILLLEKNINFDLIMDSRLKLQYFKENKWKSTFILQVKAEVTEIWNSTYKNNNLDIESSDNADDDLLSYVFRKQKAESDEFVSYLKELVISNKTDVLSW</sequence>
<evidence type="ECO:0000256" key="3">
    <source>
        <dbReference type="ARBA" id="ARBA00022771"/>
    </source>
</evidence>
<evidence type="ECO:0000256" key="2">
    <source>
        <dbReference type="ARBA" id="ARBA00022723"/>
    </source>
</evidence>
<dbReference type="GO" id="GO:0008270">
    <property type="term" value="F:zinc ion binding"/>
    <property type="evidence" value="ECO:0007669"/>
    <property type="project" value="UniProtKB-KW"/>
</dbReference>
<proteinExistence type="predicted"/>
<dbReference type="PANTHER" id="PTHR46481:SF10">
    <property type="entry name" value="ZINC FINGER BED DOMAIN-CONTAINING PROTEIN 39"/>
    <property type="match status" value="1"/>
</dbReference>
<accession>A0A2Z6RRE1</accession>
<keyword evidence="6" id="KW-0732">Signal</keyword>
<dbReference type="Proteomes" id="UP000247702">
    <property type="component" value="Unassembled WGS sequence"/>
</dbReference>
<feature type="signal peptide" evidence="6">
    <location>
        <begin position="1"/>
        <end position="19"/>
    </location>
</feature>
<evidence type="ECO:0000256" key="5">
    <source>
        <dbReference type="ARBA" id="ARBA00023242"/>
    </source>
</evidence>
<dbReference type="EMBL" id="BEXD01003887">
    <property type="protein sequence ID" value="GBC03473.1"/>
    <property type="molecule type" value="Genomic_DNA"/>
</dbReference>
<keyword evidence="8" id="KW-1185">Reference proteome</keyword>
<dbReference type="STRING" id="94130.A0A2Z6RRE1"/>
<feature type="chain" id="PRO_5016325699" evidence="6">
    <location>
        <begin position="20"/>
        <end position="304"/>
    </location>
</feature>
<keyword evidence="4" id="KW-0862">Zinc</keyword>
<evidence type="ECO:0000313" key="8">
    <source>
        <dbReference type="Proteomes" id="UP000247702"/>
    </source>
</evidence>
<dbReference type="SUPFAM" id="SSF140996">
    <property type="entry name" value="Hermes dimerisation domain"/>
    <property type="match status" value="1"/>
</dbReference>
<dbReference type="InterPro" id="IPR052035">
    <property type="entry name" value="ZnF_BED_domain_contain"/>
</dbReference>
<protein>
    <submittedName>
        <fullName evidence="7">Uncharacterized protein</fullName>
    </submittedName>
</protein>
<dbReference type="SUPFAM" id="SSF53098">
    <property type="entry name" value="Ribonuclease H-like"/>
    <property type="match status" value="1"/>
</dbReference>
<keyword evidence="2" id="KW-0479">Metal-binding</keyword>
<name>A0A2Z6RRE1_9GLOM</name>
<gene>
    <name evidence="7" type="ORF">RclHR1_05140007</name>
</gene>
<evidence type="ECO:0000313" key="7">
    <source>
        <dbReference type="EMBL" id="GBC03473.1"/>
    </source>
</evidence>
<evidence type="ECO:0000256" key="6">
    <source>
        <dbReference type="SAM" id="SignalP"/>
    </source>
</evidence>
<dbReference type="InterPro" id="IPR012337">
    <property type="entry name" value="RNaseH-like_sf"/>
</dbReference>
<dbReference type="GO" id="GO:0005634">
    <property type="term" value="C:nucleus"/>
    <property type="evidence" value="ECO:0007669"/>
    <property type="project" value="UniProtKB-SubCell"/>
</dbReference>